<evidence type="ECO:0000313" key="2">
    <source>
        <dbReference type="RefSeq" id="XP_014064566.1"/>
    </source>
</evidence>
<accession>A0A1S3SJP6</accession>
<proteinExistence type="predicted"/>
<dbReference type="Proteomes" id="UP001652741">
    <property type="component" value="Chromosome ssa08"/>
</dbReference>
<sequence length="110" mass="13011">MAAILHMEALPSSMYGYQLCPELQRGQFIHLILQPVMSVHRRGSELENDVGGVTEDSGKRWILEVWYQKCPDPVCKSFRYSSTRWLTLKWLPITPGHLRQLQWMRRTRRI</sequence>
<dbReference type="GeneID" id="106610002"/>
<name>A0A1S3SJP6_SALSA</name>
<evidence type="ECO:0000313" key="1">
    <source>
        <dbReference type="Proteomes" id="UP001652741"/>
    </source>
</evidence>
<keyword evidence="1" id="KW-1185">Reference proteome</keyword>
<evidence type="ECO:0000313" key="3">
    <source>
        <dbReference type="RefSeq" id="XP_045578592.1"/>
    </source>
</evidence>
<reference evidence="2" key="1">
    <citation type="submission" date="2025-04" db="UniProtKB">
        <authorList>
            <consortium name="RefSeq"/>
        </authorList>
    </citation>
    <scope>IDENTIFICATION</scope>
    <source>
        <tissue evidence="2">Muscle</tissue>
    </source>
</reference>
<dbReference type="RefSeq" id="XP_014064566.1">
    <property type="nucleotide sequence ID" value="XM_014209091.1"/>
</dbReference>
<dbReference type="AlphaFoldDB" id="A0A1S3SJP6"/>
<dbReference type="RefSeq" id="XP_045578592.1">
    <property type="nucleotide sequence ID" value="XM_045722636.1"/>
</dbReference>
<organism evidence="1 2">
    <name type="scientific">Salmo salar</name>
    <name type="common">Atlantic salmon</name>
    <dbReference type="NCBI Taxonomy" id="8030"/>
    <lineage>
        <taxon>Eukaryota</taxon>
        <taxon>Metazoa</taxon>
        <taxon>Chordata</taxon>
        <taxon>Craniata</taxon>
        <taxon>Vertebrata</taxon>
        <taxon>Euteleostomi</taxon>
        <taxon>Actinopterygii</taxon>
        <taxon>Neopterygii</taxon>
        <taxon>Teleostei</taxon>
        <taxon>Protacanthopterygii</taxon>
        <taxon>Salmoniformes</taxon>
        <taxon>Salmonidae</taxon>
        <taxon>Salmoninae</taxon>
        <taxon>Salmo</taxon>
    </lineage>
</organism>
<protein>
    <submittedName>
        <fullName evidence="2 3">Uncharacterized protein LOC106610002 isoform X3</fullName>
    </submittedName>
</protein>
<gene>
    <name evidence="2 3" type="primary">LOC106610002</name>
</gene>